<dbReference type="PRINTS" id="PR01438">
    <property type="entry name" value="UNVRSLSTRESS"/>
</dbReference>
<evidence type="ECO:0000256" key="2">
    <source>
        <dbReference type="PIRNR" id="PIRNR006276"/>
    </source>
</evidence>
<keyword evidence="2" id="KW-0963">Cytoplasm</keyword>
<dbReference type="CDD" id="cd00293">
    <property type="entry name" value="USP-like"/>
    <property type="match status" value="1"/>
</dbReference>
<reference evidence="4" key="1">
    <citation type="submission" date="2021-08" db="EMBL/GenBank/DDBJ databases">
        <title>Sphingopyxis panaciterrulae sp. nov., isolated from the surface water of the Yellow Sea.</title>
        <authorList>
            <person name="Gao Z."/>
            <person name="Zhang D."/>
            <person name="Zhang A."/>
        </authorList>
    </citation>
    <scope>NUCLEOTIDE SEQUENCE</scope>
    <source>
        <strain evidence="4">XHP0097</strain>
    </source>
</reference>
<comment type="subcellular location">
    <subcellularLocation>
        <location evidence="2">Cytoplasm</location>
    </subcellularLocation>
</comment>
<dbReference type="SUPFAM" id="SSF52402">
    <property type="entry name" value="Adenine nucleotide alpha hydrolases-like"/>
    <property type="match status" value="1"/>
</dbReference>
<name>A0ABS7MD67_9SPHN</name>
<dbReference type="InterPro" id="IPR014729">
    <property type="entry name" value="Rossmann-like_a/b/a_fold"/>
</dbReference>
<dbReference type="RefSeq" id="WP_222135668.1">
    <property type="nucleotide sequence ID" value="NZ_JAILXK010000001.1"/>
</dbReference>
<dbReference type="EMBL" id="JAILXK010000001">
    <property type="protein sequence ID" value="MBY4636031.1"/>
    <property type="molecule type" value="Genomic_DNA"/>
</dbReference>
<dbReference type="PIRSF" id="PIRSF006276">
    <property type="entry name" value="UspA"/>
    <property type="match status" value="1"/>
</dbReference>
<dbReference type="Gene3D" id="3.40.50.620">
    <property type="entry name" value="HUPs"/>
    <property type="match status" value="1"/>
</dbReference>
<comment type="similarity">
    <text evidence="1 2">Belongs to the universal stress protein A family.</text>
</comment>
<dbReference type="InterPro" id="IPR006016">
    <property type="entry name" value="UspA"/>
</dbReference>
<keyword evidence="5" id="KW-1185">Reference proteome</keyword>
<accession>A0ABS7MD67</accession>
<organism evidence="4 5">
    <name type="scientific">Sphingopyxis jiangsuensis</name>
    <dbReference type="NCBI Taxonomy" id="2871171"/>
    <lineage>
        <taxon>Bacteria</taxon>
        <taxon>Pseudomonadati</taxon>
        <taxon>Pseudomonadota</taxon>
        <taxon>Alphaproteobacteria</taxon>
        <taxon>Sphingomonadales</taxon>
        <taxon>Sphingomonadaceae</taxon>
        <taxon>Sphingopyxis</taxon>
    </lineage>
</organism>
<dbReference type="InterPro" id="IPR006015">
    <property type="entry name" value="Universal_stress_UspA"/>
</dbReference>
<dbReference type="Pfam" id="PF00582">
    <property type="entry name" value="Usp"/>
    <property type="match status" value="1"/>
</dbReference>
<sequence length="141" mass="15514">MYKRLLAAIDRTDPIGTDLIGRRCKTLVDASGPSIALIHVRLSLPESYVRHLPPQWEADEFIETENWLRQIAMDHGFAAHLSDVFPPTGNVASEVTQIATNIGADLIIVAAHRATIGRRILGSNAHAIMRDAPCDVLIVRD</sequence>
<gene>
    <name evidence="4" type="ORF">K5P26_02615</name>
</gene>
<evidence type="ECO:0000259" key="3">
    <source>
        <dbReference type="Pfam" id="PF00582"/>
    </source>
</evidence>
<comment type="caution">
    <text evidence="4">The sequence shown here is derived from an EMBL/GenBank/DDBJ whole genome shotgun (WGS) entry which is preliminary data.</text>
</comment>
<evidence type="ECO:0000256" key="1">
    <source>
        <dbReference type="ARBA" id="ARBA00008791"/>
    </source>
</evidence>
<feature type="domain" description="UspA" evidence="3">
    <location>
        <begin position="1"/>
        <end position="140"/>
    </location>
</feature>
<protein>
    <recommendedName>
        <fullName evidence="2">Universal stress protein</fullName>
    </recommendedName>
</protein>
<evidence type="ECO:0000313" key="4">
    <source>
        <dbReference type="EMBL" id="MBY4636031.1"/>
    </source>
</evidence>
<dbReference type="Proteomes" id="UP001166571">
    <property type="component" value="Unassembled WGS sequence"/>
</dbReference>
<proteinExistence type="inferred from homology"/>
<evidence type="ECO:0000313" key="5">
    <source>
        <dbReference type="Proteomes" id="UP001166571"/>
    </source>
</evidence>